<dbReference type="PANTHER" id="PTHR47843">
    <property type="entry name" value="BTB DOMAIN-CONTAINING PROTEIN-RELATED"/>
    <property type="match status" value="1"/>
</dbReference>
<dbReference type="SMART" id="SM00225">
    <property type="entry name" value="BTB"/>
    <property type="match status" value="1"/>
</dbReference>
<organism evidence="2 3">
    <name type="scientific">Lepidopterella palustris CBS 459.81</name>
    <dbReference type="NCBI Taxonomy" id="1314670"/>
    <lineage>
        <taxon>Eukaryota</taxon>
        <taxon>Fungi</taxon>
        <taxon>Dikarya</taxon>
        <taxon>Ascomycota</taxon>
        <taxon>Pezizomycotina</taxon>
        <taxon>Dothideomycetes</taxon>
        <taxon>Pleosporomycetidae</taxon>
        <taxon>Mytilinidiales</taxon>
        <taxon>Argynnaceae</taxon>
        <taxon>Lepidopterella</taxon>
    </lineage>
</organism>
<feature type="domain" description="BTB" evidence="1">
    <location>
        <begin position="14"/>
        <end position="107"/>
    </location>
</feature>
<dbReference type="Gene3D" id="3.30.710.10">
    <property type="entry name" value="Potassium Channel Kv1.1, Chain A"/>
    <property type="match status" value="1"/>
</dbReference>
<gene>
    <name evidence="2" type="ORF">K432DRAFT_388840</name>
</gene>
<dbReference type="SUPFAM" id="SSF54695">
    <property type="entry name" value="POZ domain"/>
    <property type="match status" value="1"/>
</dbReference>
<dbReference type="AlphaFoldDB" id="A0A8E2EK27"/>
<evidence type="ECO:0000259" key="1">
    <source>
        <dbReference type="PROSITE" id="PS50097"/>
    </source>
</evidence>
<dbReference type="OrthoDB" id="6359816at2759"/>
<dbReference type="InterPro" id="IPR011333">
    <property type="entry name" value="SKP1/BTB/POZ_sf"/>
</dbReference>
<evidence type="ECO:0000313" key="3">
    <source>
        <dbReference type="Proteomes" id="UP000250266"/>
    </source>
</evidence>
<protein>
    <recommendedName>
        <fullName evidence="1">BTB domain-containing protein</fullName>
    </recommendedName>
</protein>
<dbReference type="InterPro" id="IPR000210">
    <property type="entry name" value="BTB/POZ_dom"/>
</dbReference>
<name>A0A8E2EK27_9PEZI</name>
<dbReference type="CDD" id="cd18186">
    <property type="entry name" value="BTB_POZ_ZBTB_KLHL-like"/>
    <property type="match status" value="1"/>
</dbReference>
<evidence type="ECO:0000313" key="2">
    <source>
        <dbReference type="EMBL" id="OCK85271.1"/>
    </source>
</evidence>
<dbReference type="EMBL" id="KV744822">
    <property type="protein sequence ID" value="OCK85271.1"/>
    <property type="molecule type" value="Genomic_DNA"/>
</dbReference>
<reference evidence="2 3" key="1">
    <citation type="journal article" date="2016" name="Nat. Commun.">
        <title>Ectomycorrhizal ecology is imprinted in the genome of the dominant symbiotic fungus Cenococcum geophilum.</title>
        <authorList>
            <consortium name="DOE Joint Genome Institute"/>
            <person name="Peter M."/>
            <person name="Kohler A."/>
            <person name="Ohm R.A."/>
            <person name="Kuo A."/>
            <person name="Krutzmann J."/>
            <person name="Morin E."/>
            <person name="Arend M."/>
            <person name="Barry K.W."/>
            <person name="Binder M."/>
            <person name="Choi C."/>
            <person name="Clum A."/>
            <person name="Copeland A."/>
            <person name="Grisel N."/>
            <person name="Haridas S."/>
            <person name="Kipfer T."/>
            <person name="LaButti K."/>
            <person name="Lindquist E."/>
            <person name="Lipzen A."/>
            <person name="Maire R."/>
            <person name="Meier B."/>
            <person name="Mihaltcheva S."/>
            <person name="Molinier V."/>
            <person name="Murat C."/>
            <person name="Poggeler S."/>
            <person name="Quandt C.A."/>
            <person name="Sperisen C."/>
            <person name="Tritt A."/>
            <person name="Tisserant E."/>
            <person name="Crous P.W."/>
            <person name="Henrissat B."/>
            <person name="Nehls U."/>
            <person name="Egli S."/>
            <person name="Spatafora J.W."/>
            <person name="Grigoriev I.V."/>
            <person name="Martin F.M."/>
        </authorList>
    </citation>
    <scope>NUCLEOTIDE SEQUENCE [LARGE SCALE GENOMIC DNA]</scope>
    <source>
        <strain evidence="2 3">CBS 459.81</strain>
    </source>
</reference>
<dbReference type="Pfam" id="PF00651">
    <property type="entry name" value="BTB"/>
    <property type="match status" value="1"/>
</dbReference>
<keyword evidence="3" id="KW-1185">Reference proteome</keyword>
<accession>A0A8E2EK27</accession>
<sequence length="294" mass="33829">MAGLSRYYNTADLSDVTICLVDERLDVLHELKAHRIILCSHSKWFMNAFDIRYKVGSSAAFLLRSRGVEIDSKKEALSPIIDIRDDDTESFKAMLEYFYTSDYDVQTGTPECTQDTQISKATKIEEESYSLSLLFHIRIYAMADRYEVPSLQALAADKFREVAKKSWHTAGFLEAIEELYTLTLESDGRMGRTIATIVHQHRDRLMESERMKQLIRHFPTFGHDLMLEMRRQWQSSCRGGTLVMCTKCKQFVVWSPDSYSRAICFKCGIAFNGRSAKTTSQAKAPHRPRSISTW</sequence>
<dbReference type="PROSITE" id="PS50097">
    <property type="entry name" value="BTB"/>
    <property type="match status" value="1"/>
</dbReference>
<dbReference type="Proteomes" id="UP000250266">
    <property type="component" value="Unassembled WGS sequence"/>
</dbReference>
<proteinExistence type="predicted"/>
<dbReference type="PANTHER" id="PTHR47843:SF5">
    <property type="entry name" value="BTB_POZ DOMAIN PROTEIN"/>
    <property type="match status" value="1"/>
</dbReference>